<dbReference type="Proteomes" id="UP000265566">
    <property type="component" value="Chromosome 1"/>
</dbReference>
<name>A0A396JKJ5_MEDTR</name>
<accession>A0A396JKJ5</accession>
<reference evidence="2" key="1">
    <citation type="journal article" date="2018" name="Nat. Plants">
        <title>Whole-genome landscape of Medicago truncatula symbiotic genes.</title>
        <authorList>
            <person name="Pecrix Y."/>
            <person name="Staton S.E."/>
            <person name="Sallet E."/>
            <person name="Lelandais-Briere C."/>
            <person name="Moreau S."/>
            <person name="Carrere S."/>
            <person name="Blein T."/>
            <person name="Jardinaud M.F."/>
            <person name="Latrasse D."/>
            <person name="Zouine M."/>
            <person name="Zahm M."/>
            <person name="Kreplak J."/>
            <person name="Mayjonade B."/>
            <person name="Satge C."/>
            <person name="Perez M."/>
            <person name="Cauet S."/>
            <person name="Marande W."/>
            <person name="Chantry-Darmon C."/>
            <person name="Lopez-Roques C."/>
            <person name="Bouchez O."/>
            <person name="Berard A."/>
            <person name="Debelle F."/>
            <person name="Munos S."/>
            <person name="Bendahmane A."/>
            <person name="Berges H."/>
            <person name="Niebel A."/>
            <person name="Buitink J."/>
            <person name="Frugier F."/>
            <person name="Benhamed M."/>
            <person name="Crespi M."/>
            <person name="Gouzy J."/>
            <person name="Gamas P."/>
        </authorList>
    </citation>
    <scope>NUCLEOTIDE SEQUENCE [LARGE SCALE GENOMIC DNA]</scope>
    <source>
        <strain evidence="2">cv. Jemalong A17</strain>
    </source>
</reference>
<gene>
    <name evidence="1" type="ORF">MtrunA17_Chr1g0148001</name>
</gene>
<dbReference type="Gramene" id="rna194">
    <property type="protein sequence ID" value="RHN76815.1"/>
    <property type="gene ID" value="gene194"/>
</dbReference>
<comment type="caution">
    <text evidence="1">The sequence shown here is derived from an EMBL/GenBank/DDBJ whole genome shotgun (WGS) entry which is preliminary data.</text>
</comment>
<organism evidence="1 2">
    <name type="scientific">Medicago truncatula</name>
    <name type="common">Barrel medic</name>
    <name type="synonym">Medicago tribuloides</name>
    <dbReference type="NCBI Taxonomy" id="3880"/>
    <lineage>
        <taxon>Eukaryota</taxon>
        <taxon>Viridiplantae</taxon>
        <taxon>Streptophyta</taxon>
        <taxon>Embryophyta</taxon>
        <taxon>Tracheophyta</taxon>
        <taxon>Spermatophyta</taxon>
        <taxon>Magnoliopsida</taxon>
        <taxon>eudicotyledons</taxon>
        <taxon>Gunneridae</taxon>
        <taxon>Pentapetalae</taxon>
        <taxon>rosids</taxon>
        <taxon>fabids</taxon>
        <taxon>Fabales</taxon>
        <taxon>Fabaceae</taxon>
        <taxon>Papilionoideae</taxon>
        <taxon>50 kb inversion clade</taxon>
        <taxon>NPAAA clade</taxon>
        <taxon>Hologalegina</taxon>
        <taxon>IRL clade</taxon>
        <taxon>Trifolieae</taxon>
        <taxon>Medicago</taxon>
    </lineage>
</organism>
<proteinExistence type="predicted"/>
<sequence>MSATKPLTLFLDLSTFINNHRAEIDNPEAYLRILATRILHRG</sequence>
<evidence type="ECO:0000313" key="2">
    <source>
        <dbReference type="Proteomes" id="UP000265566"/>
    </source>
</evidence>
<evidence type="ECO:0000313" key="1">
    <source>
        <dbReference type="EMBL" id="RHN76815.1"/>
    </source>
</evidence>
<dbReference type="EMBL" id="PSQE01000001">
    <property type="protein sequence ID" value="RHN76815.1"/>
    <property type="molecule type" value="Genomic_DNA"/>
</dbReference>
<protein>
    <submittedName>
        <fullName evidence="1">Uncharacterized protein</fullName>
    </submittedName>
</protein>
<dbReference type="AlphaFoldDB" id="A0A396JKJ5"/>